<feature type="compositionally biased region" description="Low complexity" evidence="1">
    <location>
        <begin position="189"/>
        <end position="201"/>
    </location>
</feature>
<proteinExistence type="predicted"/>
<dbReference type="AlphaFoldDB" id="A0A847S2G8"/>
<feature type="compositionally biased region" description="Polar residues" evidence="1">
    <location>
        <begin position="144"/>
        <end position="156"/>
    </location>
</feature>
<feature type="compositionally biased region" description="Basic and acidic residues" evidence="1">
    <location>
        <begin position="913"/>
        <end position="923"/>
    </location>
</feature>
<feature type="region of interest" description="Disordered" evidence="1">
    <location>
        <begin position="667"/>
        <end position="687"/>
    </location>
</feature>
<feature type="region of interest" description="Disordered" evidence="1">
    <location>
        <begin position="179"/>
        <end position="206"/>
    </location>
</feature>
<feature type="compositionally biased region" description="Polar residues" evidence="1">
    <location>
        <begin position="333"/>
        <end position="352"/>
    </location>
</feature>
<dbReference type="InterPro" id="IPR018392">
    <property type="entry name" value="LysM"/>
</dbReference>
<dbReference type="Gene3D" id="1.20.58.2200">
    <property type="match status" value="1"/>
</dbReference>
<dbReference type="InterPro" id="IPR057840">
    <property type="entry name" value="FimV_N"/>
</dbReference>
<evidence type="ECO:0000313" key="4">
    <source>
        <dbReference type="EMBL" id="NLR73973.1"/>
    </source>
</evidence>
<protein>
    <submittedName>
        <fullName evidence="4">FimV family protein</fullName>
    </submittedName>
</protein>
<evidence type="ECO:0000256" key="1">
    <source>
        <dbReference type="SAM" id="MobiDB-lite"/>
    </source>
</evidence>
<feature type="region of interest" description="Disordered" evidence="1">
    <location>
        <begin position="327"/>
        <end position="353"/>
    </location>
</feature>
<dbReference type="Proteomes" id="UP000587991">
    <property type="component" value="Unassembled WGS sequence"/>
</dbReference>
<evidence type="ECO:0000256" key="2">
    <source>
        <dbReference type="SAM" id="SignalP"/>
    </source>
</evidence>
<feature type="region of interest" description="Disordered" evidence="1">
    <location>
        <begin position="466"/>
        <end position="497"/>
    </location>
</feature>
<feature type="region of interest" description="Disordered" evidence="1">
    <location>
        <begin position="403"/>
        <end position="440"/>
    </location>
</feature>
<sequence>MGIYTKTTARLVASALLAFPMVAGAAGLGKLTVLSGLGQPLHAEIELVTGANEDPSNFIIRMASQDAYRDARIDFPSQLAGARFTIERRSNGSSYVRMVTGQPVNEPFVDVLVELSWSSGKVVKEFTALLDPADYKMTAKPTGNAPTVNLPTTKGSKGSKKQNFRSSIPLDQQLLANGQPAADKPAKPAKPAKTEPAAEPASGDYTVKRGDTLASIAGRNKYDDVSLEQMLVGLYQANPDAFERNNMNRMKVGSIIKVPDQAAVQAISQTEARKEIRLHASNWSGYRQQVASNAAQQPASGSSESGQSSSGKIETKVVDKGAAAANGDKGTVKVTQGQIGKASANSDATSNKAAKDKVQALEAEALARDKKLKELQDRVAEQEALNKKLSDLLKLKDAEMKRLQDQAKAGQSGKPTEPVKPAEPTKPAEPVKPAEPTKPAVASEPLPVAAASAAPVASAAVETASSEAKPQVASAEQEASKPAAKPRRVAPVQEAPAPEPEWTDVVMENLPIIGGAVGAVALIGGLLVMRRRRRGRFDDSIITGSDLRANTNIGNTGGAIINTGATENSFLTDFSREGLGQIDTDEVDPIAEAEVYLAYGRDPQAEEILRDALHKDGTRHEVRVKLMEIYANRKDVTAFNAQAAELHKHTQGMGPQWSKAAEMGRQVDPQNPLYGGSQQEAMSKTASMPAVEAAAPVAAAAAAAPAATDLDFDLGLPGDEPAAASAPAMDQTQKLDLDFDLGTPAEAAVTAEPEAAADETPVLLDFDLGDMNLSAPDAPAASAAEEAPSLDLDMSLDMPELEMDAPAAAPAAEAAADEAAMLDFNFDLDAPKAAAPSAAPAADDGLDMDLGDISLDLGESSAGEVGEFSMDEGDDPVATKLDLAKAYIEMGDQEGAREILGEVEQEGSGEQQSEARRLLDQLK</sequence>
<feature type="signal peptide" evidence="2">
    <location>
        <begin position="1"/>
        <end position="25"/>
    </location>
</feature>
<evidence type="ECO:0000313" key="5">
    <source>
        <dbReference type="Proteomes" id="UP000587991"/>
    </source>
</evidence>
<dbReference type="InterPro" id="IPR038440">
    <property type="entry name" value="FimV_C_sf"/>
</dbReference>
<feature type="region of interest" description="Disordered" evidence="1">
    <location>
        <begin position="901"/>
        <end position="923"/>
    </location>
</feature>
<dbReference type="Gene3D" id="3.10.350.10">
    <property type="entry name" value="LysM domain"/>
    <property type="match status" value="1"/>
</dbReference>
<keyword evidence="2" id="KW-0732">Signal</keyword>
<feature type="region of interest" description="Disordered" evidence="1">
    <location>
        <begin position="289"/>
        <end position="314"/>
    </location>
</feature>
<feature type="domain" description="FimV N-terminal" evidence="3">
    <location>
        <begin position="26"/>
        <end position="132"/>
    </location>
</feature>
<feature type="compositionally biased region" description="Low complexity" evidence="1">
    <location>
        <begin position="294"/>
        <end position="311"/>
    </location>
</feature>
<comment type="caution">
    <text evidence="4">The sequence shown here is derived from an EMBL/GenBank/DDBJ whole genome shotgun (WGS) entry which is preliminary data.</text>
</comment>
<evidence type="ECO:0000259" key="3">
    <source>
        <dbReference type="Pfam" id="PF25800"/>
    </source>
</evidence>
<gene>
    <name evidence="4" type="ORF">HF682_02210</name>
</gene>
<dbReference type="NCBIfam" id="TIGR03504">
    <property type="entry name" value="FimV_Cterm"/>
    <property type="match status" value="1"/>
</dbReference>
<name>A0A847S2G8_9NEIS</name>
<keyword evidence="5" id="KW-1185">Reference proteome</keyword>
<feature type="region of interest" description="Disordered" evidence="1">
    <location>
        <begin position="137"/>
        <end position="163"/>
    </location>
</feature>
<dbReference type="InterPro" id="IPR020012">
    <property type="entry name" value="LysM_FimV"/>
</dbReference>
<dbReference type="InterPro" id="IPR020011">
    <property type="entry name" value="FimV_C"/>
</dbReference>
<dbReference type="CDD" id="cd00118">
    <property type="entry name" value="LysM"/>
    <property type="match status" value="1"/>
</dbReference>
<reference evidence="4 5" key="1">
    <citation type="submission" date="2020-04" db="EMBL/GenBank/DDBJ databases">
        <title>Draft genome of Leeia sp. IMCC25680.</title>
        <authorList>
            <person name="Song J."/>
            <person name="Cho J.-C."/>
        </authorList>
    </citation>
    <scope>NUCLEOTIDE SEQUENCE [LARGE SCALE GENOMIC DNA]</scope>
    <source>
        <strain evidence="4 5">IMCC25680</strain>
    </source>
</reference>
<dbReference type="Pfam" id="PF25800">
    <property type="entry name" value="FimV_N"/>
    <property type="match status" value="1"/>
</dbReference>
<accession>A0A847S2G8</accession>
<dbReference type="EMBL" id="JABAIM010000001">
    <property type="protein sequence ID" value="NLR73973.1"/>
    <property type="molecule type" value="Genomic_DNA"/>
</dbReference>
<dbReference type="RefSeq" id="WP_168875621.1">
    <property type="nucleotide sequence ID" value="NZ_JABAIM010000001.1"/>
</dbReference>
<feature type="compositionally biased region" description="Polar residues" evidence="1">
    <location>
        <begin position="676"/>
        <end position="686"/>
    </location>
</feature>
<dbReference type="NCBIfam" id="TIGR03505">
    <property type="entry name" value="FimV_core"/>
    <property type="match status" value="1"/>
</dbReference>
<feature type="chain" id="PRO_5032742028" evidence="2">
    <location>
        <begin position="26"/>
        <end position="923"/>
    </location>
</feature>
<organism evidence="4 5">
    <name type="scientific">Leeia aquatica</name>
    <dbReference type="NCBI Taxonomy" id="2725557"/>
    <lineage>
        <taxon>Bacteria</taxon>
        <taxon>Pseudomonadati</taxon>
        <taxon>Pseudomonadota</taxon>
        <taxon>Betaproteobacteria</taxon>
        <taxon>Neisseriales</taxon>
        <taxon>Leeiaceae</taxon>
        <taxon>Leeia</taxon>
    </lineage>
</organism>
<dbReference type="InterPro" id="IPR036779">
    <property type="entry name" value="LysM_dom_sf"/>
</dbReference>